<feature type="domain" description="Spore protein YkvP/CgeB glycosyl transferase-like" evidence="1">
    <location>
        <begin position="7"/>
        <end position="147"/>
    </location>
</feature>
<comment type="caution">
    <text evidence="2">The sequence shown here is derived from an EMBL/GenBank/DDBJ whole genome shotgun (WGS) entry which is preliminary data.</text>
</comment>
<gene>
    <name evidence="2" type="ORF">SDC9_162343</name>
</gene>
<proteinExistence type="predicted"/>
<name>A0A645FS49_9ZZZZ</name>
<accession>A0A645FS49</accession>
<reference evidence="2" key="1">
    <citation type="submission" date="2019-08" db="EMBL/GenBank/DDBJ databases">
        <authorList>
            <person name="Kucharzyk K."/>
            <person name="Murdoch R.W."/>
            <person name="Higgins S."/>
            <person name="Loffler F."/>
        </authorList>
    </citation>
    <scope>NUCLEOTIDE SEQUENCE</scope>
</reference>
<dbReference type="InterPro" id="IPR055259">
    <property type="entry name" value="YkvP/CgeB_Glyco_trans-like"/>
</dbReference>
<dbReference type="Pfam" id="PF13524">
    <property type="entry name" value="Glyco_trans_1_2"/>
    <property type="match status" value="1"/>
</dbReference>
<protein>
    <recommendedName>
        <fullName evidence="1">Spore protein YkvP/CgeB glycosyl transferase-like domain-containing protein</fullName>
    </recommendedName>
</protein>
<evidence type="ECO:0000259" key="1">
    <source>
        <dbReference type="Pfam" id="PF13524"/>
    </source>
</evidence>
<dbReference type="SUPFAM" id="SSF53756">
    <property type="entry name" value="UDP-Glycosyltransferase/glycogen phosphorylase"/>
    <property type="match status" value="1"/>
</dbReference>
<dbReference type="Gene3D" id="3.40.50.2000">
    <property type="entry name" value="Glycogen Phosphorylase B"/>
    <property type="match status" value="1"/>
</dbReference>
<dbReference type="EMBL" id="VSSQ01061721">
    <property type="protein sequence ID" value="MPN15014.1"/>
    <property type="molecule type" value="Genomic_DNA"/>
</dbReference>
<evidence type="ECO:0000313" key="2">
    <source>
        <dbReference type="EMBL" id="MPN15014.1"/>
    </source>
</evidence>
<sequence length="161" mass="18336">MKHLAPATQFNFGLFGNWNQSWNSIRSGELWGKLSKGPVTRKQAASLYSNAKIVLNYTSEDSIKWDAMNLRFFEVLACRSFLISDRVPSAERDLCGCAVFSDGGEDLAEKISYYLAHPEERSKIAERGFQYVTNYATVQVRAQELLNYLRQILDDRAVPQD</sequence>
<organism evidence="2">
    <name type="scientific">bioreactor metagenome</name>
    <dbReference type="NCBI Taxonomy" id="1076179"/>
    <lineage>
        <taxon>unclassified sequences</taxon>
        <taxon>metagenomes</taxon>
        <taxon>ecological metagenomes</taxon>
    </lineage>
</organism>
<dbReference type="AlphaFoldDB" id="A0A645FS49"/>